<organism evidence="2 3">
    <name type="scientific">Salinibacter ruber (strain M8)</name>
    <dbReference type="NCBI Taxonomy" id="761659"/>
    <lineage>
        <taxon>Bacteria</taxon>
        <taxon>Pseudomonadati</taxon>
        <taxon>Rhodothermota</taxon>
        <taxon>Rhodothermia</taxon>
        <taxon>Rhodothermales</taxon>
        <taxon>Salinibacteraceae</taxon>
        <taxon>Salinibacter</taxon>
    </lineage>
</organism>
<feature type="region of interest" description="Disordered" evidence="1">
    <location>
        <begin position="453"/>
        <end position="490"/>
    </location>
</feature>
<sequence>MVFPLSRRDWRVDMGRFSPRGRTQVRTVCGLLFLLVGAGLLMSCGRGSFIGRQYDDLTAYYNTFHNATQAFEAGLESVNESGGDIDRTRYLSVFPPPQGGAGQSSFGEAIQKSAAVLREHPNSEWVDDALLLIGRSRYYQQNYVGAVQKFREAIALDAEREGEARFRLAQTLVVAGRYREAADALRTGLDSGEEYGSWTARMRVVQGELFVRQENWEAADQALAQGLNDNLPDETGARAAFLLGQVRETLDDPEGARAAYRRVSGYDPPYPLAFAAKLAAIELGGETGTPGRALERLAELERDDNTREMRAEIARVRARLHRAQGRPDRAQQVLTAVLRGDQAPRGSGKGQTHYELATLYRDAYEDFTRAAAHFDTASATLSSGPDEGTGAEEAAQVLPRAPSDARAQANRFRKLADRSQAVARMDSLLRLGRMAPAEFRAVVEKIRQRRLEEQEARAQRTRRQPQFRGGRRPAAGDASPAPSEQPAVQTQGADAGFLFHRDPTLVQQGRRQFEQTWGDRPLMDDWRRAEAIRGRPDARPRADQTEDQARPQSSAGASTTASVVDVSAVPRDSISRAEMKDQRAVAQYELANALFRAAGRPDSAQTWFRRVLDETPDHPVAPQALYGLAQAHRAQGDTAAGDDAYRRLIDEHPDTPIAKRAREQLGLATTDEDPERTVSRADSAYARAYEAWRSGRHDAALRAFLKVADAYRETSVAPRALLAAGVVYHRTARHDLSGQGRARFTHYADSLAQADAPDPGPDPTGSSSPDATAPAPPSSDAAAPARPAPADTTDASAPEGPPRRMIDSTAVANQGASGTPSDSAVASPSVVRDTATGPSGRSEPPDTTTSAVARETARSDSTSAAPQSRREPADPFEILLSHLVARYPETAEAERAQALLDQLRERRTGQGGTTRDSTGAGAPDGPGANRESGTVAPEVDTTKDRPRPPDEAAGPAARRRPAPTTPSQSGRERATPSQRRDSSATPTRSASSLQANASRRPPT</sequence>
<dbReference type="SMART" id="SM00028">
    <property type="entry name" value="TPR"/>
    <property type="match status" value="6"/>
</dbReference>
<dbReference type="Proteomes" id="UP000000933">
    <property type="component" value="Chromosome"/>
</dbReference>
<reference evidence="2 3" key="1">
    <citation type="journal article" date="2010" name="ISME J.">
        <title>Fine-scale evolution: genomic, phenotypic and ecological differentiation in two coexisting Salinibacter ruber strains.</title>
        <authorList>
            <person name="Pena A."/>
            <person name="Teeling H."/>
            <person name="Huerta-Cepas J."/>
            <person name="Santos F."/>
            <person name="Yarza P."/>
            <person name="Brito-Echeverria J."/>
            <person name="Lucio M."/>
            <person name="Schmitt-Kopplin P."/>
            <person name="Meseguer I."/>
            <person name="Schenowitz C."/>
            <person name="Dossat C."/>
            <person name="Barbe V."/>
            <person name="Dopazo J."/>
            <person name="Rossello-Mora R."/>
            <person name="Schuler M."/>
            <person name="Glockner F.O."/>
            <person name="Amann R."/>
            <person name="Gabaldon T."/>
            <person name="Anton J."/>
        </authorList>
    </citation>
    <scope>NUCLEOTIDE SEQUENCE [LARGE SCALE GENOMIC DNA]</scope>
    <source>
        <strain evidence="2 3">M8</strain>
    </source>
</reference>
<feature type="compositionally biased region" description="Basic and acidic residues" evidence="1">
    <location>
        <begin position="532"/>
        <end position="549"/>
    </location>
</feature>
<proteinExistence type="predicted"/>
<dbReference type="HOGENOM" id="CLU_299141_0_0_10"/>
<evidence type="ECO:0008006" key="4">
    <source>
        <dbReference type="Google" id="ProtNLM"/>
    </source>
</evidence>
<feature type="compositionally biased region" description="Polar residues" evidence="1">
    <location>
        <begin position="810"/>
        <end position="819"/>
    </location>
</feature>
<evidence type="ECO:0000313" key="3">
    <source>
        <dbReference type="Proteomes" id="UP000000933"/>
    </source>
</evidence>
<feature type="region of interest" description="Disordered" evidence="1">
    <location>
        <begin position="379"/>
        <end position="406"/>
    </location>
</feature>
<dbReference type="AlphaFoldDB" id="D5H7Z4"/>
<feature type="compositionally biased region" description="Low complexity" evidence="1">
    <location>
        <begin position="553"/>
        <end position="564"/>
    </location>
</feature>
<protein>
    <recommendedName>
        <fullName evidence="4">Tetratricopeptide repeat protein</fullName>
    </recommendedName>
</protein>
<evidence type="ECO:0000256" key="1">
    <source>
        <dbReference type="SAM" id="MobiDB-lite"/>
    </source>
</evidence>
<evidence type="ECO:0000313" key="2">
    <source>
        <dbReference type="EMBL" id="CBH24149.1"/>
    </source>
</evidence>
<feature type="compositionally biased region" description="Basic and acidic residues" evidence="1">
    <location>
        <begin position="970"/>
        <end position="982"/>
    </location>
</feature>
<dbReference type="EMBL" id="FP565814">
    <property type="protein sequence ID" value="CBH24149.1"/>
    <property type="molecule type" value="Genomic_DNA"/>
</dbReference>
<gene>
    <name evidence="2" type="ordered locus">SRM_01228</name>
</gene>
<feature type="compositionally biased region" description="Polar residues" evidence="1">
    <location>
        <begin position="983"/>
        <end position="997"/>
    </location>
</feature>
<dbReference type="InterPro" id="IPR019734">
    <property type="entry name" value="TPR_rpt"/>
</dbReference>
<feature type="region of interest" description="Disordered" evidence="1">
    <location>
        <begin position="752"/>
        <end position="874"/>
    </location>
</feature>
<feature type="region of interest" description="Disordered" evidence="1">
    <location>
        <begin position="896"/>
        <end position="1003"/>
    </location>
</feature>
<dbReference type="SUPFAM" id="SSF48452">
    <property type="entry name" value="TPR-like"/>
    <property type="match status" value="2"/>
</dbReference>
<accession>D5H7Z4</accession>
<feature type="compositionally biased region" description="Low complexity" evidence="1">
    <location>
        <begin position="763"/>
        <end position="798"/>
    </location>
</feature>
<dbReference type="InterPro" id="IPR011990">
    <property type="entry name" value="TPR-like_helical_dom_sf"/>
</dbReference>
<name>D5H7Z4_SALRM</name>
<reference evidence="3" key="2">
    <citation type="submission" date="2010-04" db="EMBL/GenBank/DDBJ databases">
        <title>Genome sequence of Salinibacter ruber M8.</title>
        <authorList>
            <consortium name="Genoscope"/>
        </authorList>
    </citation>
    <scope>NUCLEOTIDE SEQUENCE [LARGE SCALE GENOMIC DNA]</scope>
    <source>
        <strain evidence="3">M8</strain>
    </source>
</reference>
<dbReference type="Pfam" id="PF13432">
    <property type="entry name" value="TPR_16"/>
    <property type="match status" value="4"/>
</dbReference>
<feature type="compositionally biased region" description="Basic and acidic residues" evidence="1">
    <location>
        <begin position="940"/>
        <end position="950"/>
    </location>
</feature>
<feature type="region of interest" description="Disordered" evidence="1">
    <location>
        <begin position="532"/>
        <end position="564"/>
    </location>
</feature>
<feature type="compositionally biased region" description="Low complexity" evidence="1">
    <location>
        <begin position="820"/>
        <end position="831"/>
    </location>
</feature>
<dbReference type="KEGG" id="srm:SRM_01228"/>
<feature type="compositionally biased region" description="Basic residues" evidence="1">
    <location>
        <begin position="459"/>
        <end position="471"/>
    </location>
</feature>
<dbReference type="Gene3D" id="1.25.40.10">
    <property type="entry name" value="Tetratricopeptide repeat domain"/>
    <property type="match status" value="4"/>
</dbReference>